<keyword evidence="11" id="KW-1185">Reference proteome</keyword>
<dbReference type="InterPro" id="IPR011547">
    <property type="entry name" value="SLC26A/SulP_dom"/>
</dbReference>
<dbReference type="FunFam" id="3.30.750.24:FF:000028">
    <property type="entry name" value="Sulfate transporter, putative"/>
    <property type="match status" value="1"/>
</dbReference>
<dbReference type="GO" id="GO:0055085">
    <property type="term" value="P:transmembrane transport"/>
    <property type="evidence" value="ECO:0007669"/>
    <property type="project" value="InterPro"/>
</dbReference>
<dbReference type="InterPro" id="IPR005135">
    <property type="entry name" value="Endo/exonuclease/phosphatase"/>
</dbReference>
<feature type="region of interest" description="Disordered" evidence="5">
    <location>
        <begin position="1033"/>
        <end position="1062"/>
    </location>
</feature>
<comment type="subcellular location">
    <subcellularLocation>
        <location evidence="1">Membrane</location>
        <topology evidence="1">Multi-pass membrane protein</topology>
    </subcellularLocation>
</comment>
<gene>
    <name evidence="10" type="ORF">GE061_007351</name>
</gene>
<feature type="transmembrane region" description="Helical" evidence="6">
    <location>
        <begin position="535"/>
        <end position="558"/>
    </location>
</feature>
<dbReference type="Proteomes" id="UP000466442">
    <property type="component" value="Unassembled WGS sequence"/>
</dbReference>
<keyword evidence="4 6" id="KW-0472">Membrane</keyword>
<evidence type="ECO:0000256" key="1">
    <source>
        <dbReference type="ARBA" id="ARBA00004141"/>
    </source>
</evidence>
<evidence type="ECO:0008006" key="12">
    <source>
        <dbReference type="Google" id="ProtNLM"/>
    </source>
</evidence>
<feature type="domain" description="STAS" evidence="8">
    <location>
        <begin position="901"/>
        <end position="991"/>
    </location>
</feature>
<feature type="transmembrane region" description="Helical" evidence="6">
    <location>
        <begin position="821"/>
        <end position="841"/>
    </location>
</feature>
<feature type="compositionally biased region" description="Basic and acidic residues" evidence="5">
    <location>
        <begin position="1048"/>
        <end position="1062"/>
    </location>
</feature>
<dbReference type="Gene3D" id="3.60.10.10">
    <property type="entry name" value="Endonuclease/exonuclease/phosphatase"/>
    <property type="match status" value="1"/>
</dbReference>
<feature type="domain" description="Endonuclease/exonuclease/phosphatase" evidence="9">
    <location>
        <begin position="70"/>
        <end position="187"/>
    </location>
</feature>
<dbReference type="Pfam" id="PF14529">
    <property type="entry name" value="Exo_endo_phos_2"/>
    <property type="match status" value="1"/>
</dbReference>
<dbReference type="InterPro" id="IPR001902">
    <property type="entry name" value="SLC26A/SulP_fam"/>
</dbReference>
<evidence type="ECO:0000256" key="4">
    <source>
        <dbReference type="ARBA" id="ARBA00023136"/>
    </source>
</evidence>
<dbReference type="InterPro" id="IPR002645">
    <property type="entry name" value="STAS_dom"/>
</dbReference>
<dbReference type="GO" id="GO:0003824">
    <property type="term" value="F:catalytic activity"/>
    <property type="evidence" value="ECO:0007669"/>
    <property type="project" value="InterPro"/>
</dbReference>
<protein>
    <recommendedName>
        <fullName evidence="12">SLC26A/SulP transporter domain-containing protein</fullName>
    </recommendedName>
</protein>
<feature type="transmembrane region" description="Helical" evidence="6">
    <location>
        <begin position="853"/>
        <end position="880"/>
    </location>
</feature>
<feature type="transmembrane region" description="Helical" evidence="6">
    <location>
        <begin position="611"/>
        <end position="630"/>
    </location>
</feature>
<dbReference type="SUPFAM" id="SSF56219">
    <property type="entry name" value="DNase I-like"/>
    <property type="match status" value="1"/>
</dbReference>
<keyword evidence="2 6" id="KW-0812">Transmembrane</keyword>
<reference evidence="10" key="1">
    <citation type="journal article" date="2021" name="Mol. Ecol. Resour.">
        <title>Apolygus lucorum genome provides insights into omnivorousness and mesophyll feeding.</title>
        <authorList>
            <person name="Liu Y."/>
            <person name="Liu H."/>
            <person name="Wang H."/>
            <person name="Huang T."/>
            <person name="Liu B."/>
            <person name="Yang B."/>
            <person name="Yin L."/>
            <person name="Li B."/>
            <person name="Zhang Y."/>
            <person name="Zhang S."/>
            <person name="Jiang F."/>
            <person name="Zhang X."/>
            <person name="Ren Y."/>
            <person name="Wang B."/>
            <person name="Wang S."/>
            <person name="Lu Y."/>
            <person name="Wu K."/>
            <person name="Fan W."/>
            <person name="Wang G."/>
        </authorList>
    </citation>
    <scope>NUCLEOTIDE SEQUENCE</scope>
    <source>
        <strain evidence="10">12Hb</strain>
    </source>
</reference>
<evidence type="ECO:0000313" key="10">
    <source>
        <dbReference type="EMBL" id="KAF6199325.1"/>
    </source>
</evidence>
<dbReference type="GO" id="GO:0016020">
    <property type="term" value="C:membrane"/>
    <property type="evidence" value="ECO:0007669"/>
    <property type="project" value="UniProtKB-SubCell"/>
</dbReference>
<dbReference type="AlphaFoldDB" id="A0A8S9WVH5"/>
<sequence>MLTEVKLPPNKLWTIPGYRSYLAPDPEGRGCAGALLLVRSTLNQSPLLPVIENDVQMARCLLHTQREDIQIGAIYVPPQDNRRQRKLTMGTLWSLSHELGSTFLIGGDFNSKHSSWNDHRANHYGTLVDAWRHSFNLQIVTPGAPTRYDSRPGIAPSHIDFFVAKGLSSRLNNCVVKYDLNSDHLPVHLDLHAERETFINRPTLLKHPMNWDTYKQYIANELDSLPNVANERDIDLAISNLTTVITAAATISAPRYLPKPKPNIHFPPFVRDLWLAKKRAKRRWIRTGNTTEKRNFNTLNNALKVEVANIRQDQLREKLISLQIKDCSLFRATKSRKNKEKKNVSVTIHRNKMANPSVGGSQTSVAGSQTMIDDSTNTSPYPTQKFPHRESMLTAMNVGSSDFILIEDLGPKRKISVKEKAAEVENWFEKNFRRLATWKTITKKLPIMVWARTYNSEDFVGDLVAGITVGLTVIPQSLAYSSIAGLPAQFGLYSSFLGALMYIFLGSCKDVPMGPTAICSLLTYQAVRGYGPMHAILLCFLSGVIQFLMGIVGLGIMIDFISDPVSSGFTSAVALLIISSQVKDILGITAGGATFIEMWTSILEDVQNTKFWDTVVGVICVIILLLMRLLSEVKLAKSTHPDNWSTFQKVFNKSIWLISTSRNSILVVVSGVVGWYFCETADEPLKLIGPLPPGLPAIQLPPFSVMKGNHTAGFFEMVSDMGSGVIVLPLIGLLENIAICKAFANGKTVDATQELIAIGLCNIGNSMVQSFPCSGSLSRSAVNNSSGVRTPLGGLYTGVLVIVALLFCMPCFYYIPKSALAAVIIAAVIFMVEVRVVRPIWRSKKSDLIPGVATFFCCLILPLEIGILIGIGLNLVSILYHAARPKISMEIARSRAGVEYLLLTPDRCLIFPSVDYVSTLVTKHSVRRGIPVVIDCSHIYGADFTAAKVIEVLTNDFSKRQQPLFFYNLKPSVVAVFEGVQPKDFIVYYNEHELDNLLLLHSAAKHRLSSLAGNGISRLSVDVGRDIRSMIGESPRGHRRLSSLSADSVRDISQDRDYGKER</sequence>
<dbReference type="OrthoDB" id="288203at2759"/>
<name>A0A8S9WVH5_APOLU</name>
<dbReference type="InterPro" id="IPR036513">
    <property type="entry name" value="STAS_dom_sf"/>
</dbReference>
<dbReference type="EMBL" id="WIXP02000015">
    <property type="protein sequence ID" value="KAF6199325.1"/>
    <property type="molecule type" value="Genomic_DNA"/>
</dbReference>
<proteinExistence type="predicted"/>
<evidence type="ECO:0000259" key="7">
    <source>
        <dbReference type="Pfam" id="PF00916"/>
    </source>
</evidence>
<evidence type="ECO:0000259" key="8">
    <source>
        <dbReference type="Pfam" id="PF01740"/>
    </source>
</evidence>
<evidence type="ECO:0000256" key="5">
    <source>
        <dbReference type="SAM" id="MobiDB-lite"/>
    </source>
</evidence>
<evidence type="ECO:0000313" key="11">
    <source>
        <dbReference type="Proteomes" id="UP000466442"/>
    </source>
</evidence>
<keyword evidence="3 6" id="KW-1133">Transmembrane helix</keyword>
<evidence type="ECO:0000256" key="3">
    <source>
        <dbReference type="ARBA" id="ARBA00022989"/>
    </source>
</evidence>
<accession>A0A8S9WVH5</accession>
<dbReference type="PANTHER" id="PTHR11814">
    <property type="entry name" value="SULFATE TRANSPORTER"/>
    <property type="match status" value="1"/>
</dbReference>
<evidence type="ECO:0000259" key="9">
    <source>
        <dbReference type="Pfam" id="PF14529"/>
    </source>
</evidence>
<feature type="transmembrane region" description="Helical" evidence="6">
    <location>
        <begin position="486"/>
        <end position="505"/>
    </location>
</feature>
<dbReference type="Gene3D" id="3.30.750.24">
    <property type="entry name" value="STAS domain"/>
    <property type="match status" value="1"/>
</dbReference>
<dbReference type="InterPro" id="IPR036691">
    <property type="entry name" value="Endo/exonu/phosph_ase_sf"/>
</dbReference>
<feature type="domain" description="SLC26A/SulP transporter" evidence="7">
    <location>
        <begin position="459"/>
        <end position="849"/>
    </location>
</feature>
<dbReference type="Pfam" id="PF00916">
    <property type="entry name" value="Sulfate_transp"/>
    <property type="match status" value="1"/>
</dbReference>
<comment type="caution">
    <text evidence="10">The sequence shown here is derived from an EMBL/GenBank/DDBJ whole genome shotgun (WGS) entry which is preliminary data.</text>
</comment>
<feature type="transmembrane region" description="Helical" evidence="6">
    <location>
        <begin position="795"/>
        <end position="815"/>
    </location>
</feature>
<evidence type="ECO:0000256" key="6">
    <source>
        <dbReference type="SAM" id="Phobius"/>
    </source>
</evidence>
<evidence type="ECO:0000256" key="2">
    <source>
        <dbReference type="ARBA" id="ARBA00022692"/>
    </source>
</evidence>
<dbReference type="Pfam" id="PF01740">
    <property type="entry name" value="STAS"/>
    <property type="match status" value="1"/>
</dbReference>
<dbReference type="CDD" id="cd07042">
    <property type="entry name" value="STAS_SulP_like_sulfate_transporter"/>
    <property type="match status" value="1"/>
</dbReference>
<dbReference type="SUPFAM" id="SSF52091">
    <property type="entry name" value="SpoIIaa-like"/>
    <property type="match status" value="1"/>
</dbReference>
<organism evidence="10 11">
    <name type="scientific">Apolygus lucorum</name>
    <name type="common">Small green plant bug</name>
    <name type="synonym">Lygocoris lucorum</name>
    <dbReference type="NCBI Taxonomy" id="248454"/>
    <lineage>
        <taxon>Eukaryota</taxon>
        <taxon>Metazoa</taxon>
        <taxon>Ecdysozoa</taxon>
        <taxon>Arthropoda</taxon>
        <taxon>Hexapoda</taxon>
        <taxon>Insecta</taxon>
        <taxon>Pterygota</taxon>
        <taxon>Neoptera</taxon>
        <taxon>Paraneoptera</taxon>
        <taxon>Hemiptera</taxon>
        <taxon>Heteroptera</taxon>
        <taxon>Panheteroptera</taxon>
        <taxon>Cimicomorpha</taxon>
        <taxon>Miridae</taxon>
        <taxon>Mirini</taxon>
        <taxon>Apolygus</taxon>
    </lineage>
</organism>